<dbReference type="GO" id="GO:0071949">
    <property type="term" value="F:FAD binding"/>
    <property type="evidence" value="ECO:0007669"/>
    <property type="project" value="InterPro"/>
</dbReference>
<dbReference type="PROSITE" id="PS51387">
    <property type="entry name" value="FAD_PCMH"/>
    <property type="match status" value="1"/>
</dbReference>
<evidence type="ECO:0000259" key="6">
    <source>
        <dbReference type="PROSITE" id="PS51387"/>
    </source>
</evidence>
<dbReference type="InterPro" id="IPR016166">
    <property type="entry name" value="FAD-bd_PCMH"/>
</dbReference>
<dbReference type="Gene3D" id="3.40.462.20">
    <property type="match status" value="1"/>
</dbReference>
<dbReference type="Pfam" id="PF01565">
    <property type="entry name" value="FAD_binding_4"/>
    <property type="match status" value="1"/>
</dbReference>
<sequence length="495" mass="53793">MLTFLFPLAALAGAVTAKSSSTAENVSACCSKLSETYPDQLVYAGEERFKDWNDRWAASAELPASCIFRPLTADDVSLAIKIIAKGAGQGCHDFCPFSIKCGGHTPWPGANNVDSGVAIDLGYMNQTVVADDKTSVTIGGGTRWHDAYESTDGDGIAFLGGRCPSTGVGGLTTGGGYSWFSGEHGFVSDTVINFEVVLGSGKVVNANKDTNADLFKALKGGSNNFGVVTHIEIAAFPHSQQVYGGLVIVPESSSDNVLAEFQHFTNDSTGFAANAGLTVEYFLPAEGEGQILLWLIDTDAEDDHATLQTFFDMEPKIVNQVYQTSIADYPTSIPPVTQVLMADVTFENDLDVIKAAFDITMEVRKTLSHVPNLVWDFQFEPLPRHFLKASQAAGGNVMGLDDVDKDLLILFLMPLWEDPEYDSDVRDAAELWFHKIQEYTQSVGKAHPFEFANYAASFQDPMGSYGAENLQFLKDVSHRYDPGQLFQRAVEGYKL</sequence>
<dbReference type="GeneID" id="70289083"/>
<dbReference type="Gene3D" id="3.30.43.10">
    <property type="entry name" value="Uridine Diphospho-n-acetylenolpyruvylglucosamine Reductase, domain 2"/>
    <property type="match status" value="1"/>
</dbReference>
<dbReference type="GO" id="GO:0016491">
    <property type="term" value="F:oxidoreductase activity"/>
    <property type="evidence" value="ECO:0007669"/>
    <property type="project" value="UniProtKB-KW"/>
</dbReference>
<evidence type="ECO:0000256" key="4">
    <source>
        <dbReference type="ARBA" id="ARBA00023002"/>
    </source>
</evidence>
<dbReference type="OrthoDB" id="2151789at2759"/>
<keyword evidence="4" id="KW-0560">Oxidoreductase</keyword>
<protein>
    <recommendedName>
        <fullName evidence="6">FAD-binding PCMH-type domain-containing protein</fullName>
    </recommendedName>
</protein>
<dbReference type="SUPFAM" id="SSF56176">
    <property type="entry name" value="FAD-binding/transporter-associated domain-like"/>
    <property type="match status" value="1"/>
</dbReference>
<dbReference type="Gene3D" id="3.30.465.10">
    <property type="match status" value="1"/>
</dbReference>
<comment type="similarity">
    <text evidence="1">Belongs to the oxygen-dependent FAD-linked oxidoreductase family.</text>
</comment>
<dbReference type="Proteomes" id="UP000887229">
    <property type="component" value="Unassembled WGS sequence"/>
</dbReference>
<evidence type="ECO:0000313" key="8">
    <source>
        <dbReference type="Proteomes" id="UP000887229"/>
    </source>
</evidence>
<dbReference type="InterPro" id="IPR016169">
    <property type="entry name" value="FAD-bd_PCMH_sub2"/>
</dbReference>
<evidence type="ECO:0000256" key="2">
    <source>
        <dbReference type="ARBA" id="ARBA00022630"/>
    </source>
</evidence>
<dbReference type="EMBL" id="MU251243">
    <property type="protein sequence ID" value="KAG9258742.1"/>
    <property type="molecule type" value="Genomic_DNA"/>
</dbReference>
<evidence type="ECO:0000256" key="3">
    <source>
        <dbReference type="ARBA" id="ARBA00022827"/>
    </source>
</evidence>
<comment type="caution">
    <text evidence="7">The sequence shown here is derived from an EMBL/GenBank/DDBJ whole genome shotgun (WGS) entry which is preliminary data.</text>
</comment>
<feature type="signal peptide" evidence="5">
    <location>
        <begin position="1"/>
        <end position="17"/>
    </location>
</feature>
<dbReference type="PANTHER" id="PTHR42973:SF53">
    <property type="entry name" value="FAD-BINDING PCMH-TYPE DOMAIN-CONTAINING PROTEIN-RELATED"/>
    <property type="match status" value="1"/>
</dbReference>
<evidence type="ECO:0000256" key="5">
    <source>
        <dbReference type="SAM" id="SignalP"/>
    </source>
</evidence>
<keyword evidence="5" id="KW-0732">Signal</keyword>
<dbReference type="InterPro" id="IPR036318">
    <property type="entry name" value="FAD-bd_PCMH-like_sf"/>
</dbReference>
<proteinExistence type="inferred from homology"/>
<keyword evidence="3" id="KW-0274">FAD</keyword>
<reference evidence="7" key="1">
    <citation type="journal article" date="2021" name="IMA Fungus">
        <title>Genomic characterization of three marine fungi, including Emericellopsis atlantica sp. nov. with signatures of a generalist lifestyle and marine biomass degradation.</title>
        <authorList>
            <person name="Hagestad O.C."/>
            <person name="Hou L."/>
            <person name="Andersen J.H."/>
            <person name="Hansen E.H."/>
            <person name="Altermark B."/>
            <person name="Li C."/>
            <person name="Kuhnert E."/>
            <person name="Cox R.J."/>
            <person name="Crous P.W."/>
            <person name="Spatafora J.W."/>
            <person name="Lail K."/>
            <person name="Amirebrahimi M."/>
            <person name="Lipzen A."/>
            <person name="Pangilinan J."/>
            <person name="Andreopoulos W."/>
            <person name="Hayes R.D."/>
            <person name="Ng V."/>
            <person name="Grigoriev I.V."/>
            <person name="Jackson S.A."/>
            <person name="Sutton T.D.S."/>
            <person name="Dobson A.D.W."/>
            <person name="Rama T."/>
        </authorList>
    </citation>
    <scope>NUCLEOTIDE SEQUENCE</scope>
    <source>
        <strain evidence="7">TS7</strain>
    </source>
</reference>
<gene>
    <name evidence="7" type="ORF">F5Z01DRAFT_216825</name>
</gene>
<accession>A0A9P7ZVR1</accession>
<feature type="chain" id="PRO_5040217221" description="FAD-binding PCMH-type domain-containing protein" evidence="5">
    <location>
        <begin position="18"/>
        <end position="495"/>
    </location>
</feature>
<dbReference type="RefSeq" id="XP_046122666.1">
    <property type="nucleotide sequence ID" value="XM_046258180.1"/>
</dbReference>
<organism evidence="7 8">
    <name type="scientific">Emericellopsis atlantica</name>
    <dbReference type="NCBI Taxonomy" id="2614577"/>
    <lineage>
        <taxon>Eukaryota</taxon>
        <taxon>Fungi</taxon>
        <taxon>Dikarya</taxon>
        <taxon>Ascomycota</taxon>
        <taxon>Pezizomycotina</taxon>
        <taxon>Sordariomycetes</taxon>
        <taxon>Hypocreomycetidae</taxon>
        <taxon>Hypocreales</taxon>
        <taxon>Bionectriaceae</taxon>
        <taxon>Emericellopsis</taxon>
    </lineage>
</organism>
<feature type="domain" description="FAD-binding PCMH-type" evidence="6">
    <location>
        <begin position="60"/>
        <end position="238"/>
    </location>
</feature>
<dbReference type="InterPro" id="IPR016167">
    <property type="entry name" value="FAD-bd_PCMH_sub1"/>
</dbReference>
<dbReference type="InterPro" id="IPR050416">
    <property type="entry name" value="FAD-linked_Oxidoreductase"/>
</dbReference>
<name>A0A9P7ZVR1_9HYPO</name>
<keyword evidence="8" id="KW-1185">Reference proteome</keyword>
<dbReference type="InterPro" id="IPR006094">
    <property type="entry name" value="Oxid_FAD_bind_N"/>
</dbReference>
<dbReference type="AlphaFoldDB" id="A0A9P7ZVR1"/>
<keyword evidence="2" id="KW-0285">Flavoprotein</keyword>
<dbReference type="PANTHER" id="PTHR42973">
    <property type="entry name" value="BINDING OXIDOREDUCTASE, PUTATIVE (AFU_ORTHOLOGUE AFUA_1G17690)-RELATED"/>
    <property type="match status" value="1"/>
</dbReference>
<evidence type="ECO:0000313" key="7">
    <source>
        <dbReference type="EMBL" id="KAG9258742.1"/>
    </source>
</evidence>
<evidence type="ECO:0000256" key="1">
    <source>
        <dbReference type="ARBA" id="ARBA00005466"/>
    </source>
</evidence>